<accession>A0A921KEZ0</accession>
<reference evidence="6" key="1">
    <citation type="journal article" date="2021" name="PeerJ">
        <title>Extensive microbial diversity within the chicken gut microbiome revealed by metagenomics and culture.</title>
        <authorList>
            <person name="Gilroy R."/>
            <person name="Ravi A."/>
            <person name="Getino M."/>
            <person name="Pursley I."/>
            <person name="Horton D.L."/>
            <person name="Alikhan N.F."/>
            <person name="Baker D."/>
            <person name="Gharbi K."/>
            <person name="Hall N."/>
            <person name="Watson M."/>
            <person name="Adriaenssens E.M."/>
            <person name="Foster-Nyarko E."/>
            <person name="Jarju S."/>
            <person name="Secka A."/>
            <person name="Antonio M."/>
            <person name="Oren A."/>
            <person name="Chaudhuri R.R."/>
            <person name="La Ragione R."/>
            <person name="Hildebrand F."/>
            <person name="Pallen M.J."/>
        </authorList>
    </citation>
    <scope>NUCLEOTIDE SEQUENCE</scope>
    <source>
        <strain evidence="6">CHK171-7178</strain>
    </source>
</reference>
<comment type="caution">
    <text evidence="6">The sequence shown here is derived from an EMBL/GenBank/DDBJ whole genome shotgun (WGS) entry which is preliminary data.</text>
</comment>
<evidence type="ECO:0000259" key="5">
    <source>
        <dbReference type="PROSITE" id="PS50937"/>
    </source>
</evidence>
<keyword evidence="4" id="KW-0804">Transcription</keyword>
<proteinExistence type="predicted"/>
<dbReference type="Pfam" id="PF07739">
    <property type="entry name" value="TipAS"/>
    <property type="match status" value="1"/>
</dbReference>
<evidence type="ECO:0000313" key="6">
    <source>
        <dbReference type="EMBL" id="HJF33221.1"/>
    </source>
</evidence>
<dbReference type="PANTHER" id="PTHR30204:SF90">
    <property type="entry name" value="HTH-TYPE TRANSCRIPTIONAL ACTIVATOR MTA"/>
    <property type="match status" value="1"/>
</dbReference>
<evidence type="ECO:0000256" key="4">
    <source>
        <dbReference type="ARBA" id="ARBA00023163"/>
    </source>
</evidence>
<dbReference type="SUPFAM" id="SSF89082">
    <property type="entry name" value="Antibiotic binding domain of TipA-like multidrug resistance regulators"/>
    <property type="match status" value="1"/>
</dbReference>
<dbReference type="PANTHER" id="PTHR30204">
    <property type="entry name" value="REDOX-CYCLING DRUG-SENSING TRANSCRIPTIONAL ACTIVATOR SOXR"/>
    <property type="match status" value="1"/>
</dbReference>
<evidence type="ECO:0000256" key="1">
    <source>
        <dbReference type="ARBA" id="ARBA00023015"/>
    </source>
</evidence>
<dbReference type="GO" id="GO:0003677">
    <property type="term" value="F:DNA binding"/>
    <property type="evidence" value="ECO:0007669"/>
    <property type="project" value="UniProtKB-KW"/>
</dbReference>
<dbReference type="Pfam" id="PF13411">
    <property type="entry name" value="MerR_1"/>
    <property type="match status" value="1"/>
</dbReference>
<sequence length="241" mass="27590">MKVKEVAQLTGVSVRTLHHYDAIGLLQPDRTTEAGYRLYSDDNLATLQQILFFRELGFSLKKIKKLLTSPSFDRAEAFEMQRKMLLEKRKQLDSMINTIEKTIQHGRGELAMTNEEKFKGFDFGENPYEQEARERWGQEAVDESNKKAAQFGPELGEEMNRIYVSLAKIRHMDPSSDEAQAGIGEWFNFLNKIGNYSLEAFQGLGEMYVADDRFKKNIDQFGEGLAVFMRDAMGNYSGKGK</sequence>
<dbReference type="SMART" id="SM00422">
    <property type="entry name" value="HTH_MERR"/>
    <property type="match status" value="1"/>
</dbReference>
<keyword evidence="3" id="KW-0010">Activator</keyword>
<keyword evidence="1" id="KW-0805">Transcription regulation</keyword>
<evidence type="ECO:0000256" key="3">
    <source>
        <dbReference type="ARBA" id="ARBA00023159"/>
    </source>
</evidence>
<dbReference type="EMBL" id="DYWT01000247">
    <property type="protein sequence ID" value="HJF33221.1"/>
    <property type="molecule type" value="Genomic_DNA"/>
</dbReference>
<gene>
    <name evidence="6" type="ORF">K8V56_15780</name>
</gene>
<dbReference type="InterPro" id="IPR000551">
    <property type="entry name" value="MerR-type_HTH_dom"/>
</dbReference>
<dbReference type="InterPro" id="IPR012925">
    <property type="entry name" value="TipAS_dom"/>
</dbReference>
<dbReference type="Proteomes" id="UP000698173">
    <property type="component" value="Unassembled WGS sequence"/>
</dbReference>
<evidence type="ECO:0000256" key="2">
    <source>
        <dbReference type="ARBA" id="ARBA00023125"/>
    </source>
</evidence>
<reference evidence="6" key="2">
    <citation type="submission" date="2021-09" db="EMBL/GenBank/DDBJ databases">
        <authorList>
            <person name="Gilroy R."/>
        </authorList>
    </citation>
    <scope>NUCLEOTIDE SEQUENCE</scope>
    <source>
        <strain evidence="6">CHK171-7178</strain>
    </source>
</reference>
<dbReference type="PRINTS" id="PR00040">
    <property type="entry name" value="HTHMERR"/>
</dbReference>
<dbReference type="SUPFAM" id="SSF46955">
    <property type="entry name" value="Putative DNA-binding domain"/>
    <property type="match status" value="1"/>
</dbReference>
<dbReference type="CDD" id="cd01106">
    <property type="entry name" value="HTH_TipAL-Mta"/>
    <property type="match status" value="1"/>
</dbReference>
<protein>
    <submittedName>
        <fullName evidence="6">MerR family transcriptional regulator</fullName>
    </submittedName>
</protein>
<dbReference type="Gene3D" id="1.10.490.50">
    <property type="entry name" value="Antibiotic binding domain of TipA-like multidrug resistance regulators"/>
    <property type="match status" value="1"/>
</dbReference>
<dbReference type="GO" id="GO:0003700">
    <property type="term" value="F:DNA-binding transcription factor activity"/>
    <property type="evidence" value="ECO:0007669"/>
    <property type="project" value="InterPro"/>
</dbReference>
<dbReference type="PROSITE" id="PS50937">
    <property type="entry name" value="HTH_MERR_2"/>
    <property type="match status" value="1"/>
</dbReference>
<organism evidence="6 7">
    <name type="scientific">Sporosarcina psychrophila</name>
    <name type="common">Bacillus psychrophilus</name>
    <dbReference type="NCBI Taxonomy" id="1476"/>
    <lineage>
        <taxon>Bacteria</taxon>
        <taxon>Bacillati</taxon>
        <taxon>Bacillota</taxon>
        <taxon>Bacilli</taxon>
        <taxon>Bacillales</taxon>
        <taxon>Caryophanaceae</taxon>
        <taxon>Sporosarcina</taxon>
    </lineage>
</organism>
<dbReference type="AlphaFoldDB" id="A0A921KEZ0"/>
<name>A0A921KEZ0_SPOPS</name>
<dbReference type="Gene3D" id="1.10.1660.10">
    <property type="match status" value="1"/>
</dbReference>
<evidence type="ECO:0000313" key="7">
    <source>
        <dbReference type="Proteomes" id="UP000698173"/>
    </source>
</evidence>
<keyword evidence="2" id="KW-0238">DNA-binding</keyword>
<dbReference type="InterPro" id="IPR009061">
    <property type="entry name" value="DNA-bd_dom_put_sf"/>
</dbReference>
<dbReference type="InterPro" id="IPR047057">
    <property type="entry name" value="MerR_fam"/>
</dbReference>
<dbReference type="InterPro" id="IPR036244">
    <property type="entry name" value="TipA-like_antibiotic-bd"/>
</dbReference>
<feature type="domain" description="HTH merR-type" evidence="5">
    <location>
        <begin position="1"/>
        <end position="69"/>
    </location>
</feature>